<evidence type="ECO:0000256" key="7">
    <source>
        <dbReference type="ARBA" id="ARBA00023180"/>
    </source>
</evidence>
<evidence type="ECO:0000313" key="10">
    <source>
        <dbReference type="Proteomes" id="UP001228049"/>
    </source>
</evidence>
<keyword evidence="5" id="KW-0472">Membrane</keyword>
<keyword evidence="3" id="KW-0732">Signal</keyword>
<dbReference type="GO" id="GO:0009617">
    <property type="term" value="P:response to bacterium"/>
    <property type="evidence" value="ECO:0007669"/>
    <property type="project" value="TreeGrafter"/>
</dbReference>
<dbReference type="CDD" id="cd00099">
    <property type="entry name" value="IgV"/>
    <property type="match status" value="1"/>
</dbReference>
<evidence type="ECO:0000256" key="4">
    <source>
        <dbReference type="ARBA" id="ARBA00022859"/>
    </source>
</evidence>
<sequence>MTTGKVLVSLTVWGERVVSCTHDWTSGSELERTVRPGENITLYCDCKLSSGVYIVWYRNRSHENQPSLVLNVNVRRTDSMDIKDVMNPLPRFHFVRNSSSESYDLLIINITETDEGLYYCGTEQLMVENREQITSAHIYTHGNISTRIHVIVSCTHDWTSGSELERTVRPGDNITLYCDCKLSSGVYIEWYRNCSHENQPSLVLNLNIRNLKFSRKDLTPGFKQDGIR</sequence>
<evidence type="ECO:0000259" key="8">
    <source>
        <dbReference type="PROSITE" id="PS50835"/>
    </source>
</evidence>
<dbReference type="PANTHER" id="PTHR19433">
    <property type="entry name" value="T-CELL RECEPTOR ALPHA CHAIN V REGION-RELATED"/>
    <property type="match status" value="1"/>
</dbReference>
<reference evidence="9" key="1">
    <citation type="submission" date="2023-04" db="EMBL/GenBank/DDBJ databases">
        <title>Chromosome-level genome of Chaenocephalus aceratus.</title>
        <authorList>
            <person name="Park H."/>
        </authorList>
    </citation>
    <scope>NUCLEOTIDE SEQUENCE</scope>
    <source>
        <strain evidence="9">DE</strain>
        <tissue evidence="9">Muscle</tissue>
    </source>
</reference>
<keyword evidence="2" id="KW-1003">Cell membrane</keyword>
<dbReference type="InterPro" id="IPR052051">
    <property type="entry name" value="TCR_complex_component"/>
</dbReference>
<dbReference type="PANTHER" id="PTHR19433:SF111">
    <property type="entry name" value="T CELL RECEPTOR ALPHA VARIABLE 4"/>
    <property type="match status" value="1"/>
</dbReference>
<dbReference type="SMART" id="SM00409">
    <property type="entry name" value="IG"/>
    <property type="match status" value="1"/>
</dbReference>
<dbReference type="InterPro" id="IPR013783">
    <property type="entry name" value="Ig-like_fold"/>
</dbReference>
<protein>
    <submittedName>
        <fullName evidence="9">Ig lambda chain V-1 region</fullName>
    </submittedName>
</protein>
<dbReference type="SUPFAM" id="SSF48726">
    <property type="entry name" value="Immunoglobulin"/>
    <property type="match status" value="1"/>
</dbReference>
<gene>
    <name evidence="9" type="ORF">KUDE01_030251</name>
</gene>
<proteinExistence type="predicted"/>
<dbReference type="Gene3D" id="2.60.40.10">
    <property type="entry name" value="Immunoglobulins"/>
    <property type="match status" value="2"/>
</dbReference>
<evidence type="ECO:0000256" key="1">
    <source>
        <dbReference type="ARBA" id="ARBA00004236"/>
    </source>
</evidence>
<dbReference type="GO" id="GO:0005886">
    <property type="term" value="C:plasma membrane"/>
    <property type="evidence" value="ECO:0007669"/>
    <property type="project" value="UniProtKB-SubCell"/>
</dbReference>
<dbReference type="EMBL" id="JASDAP010000020">
    <property type="protein sequence ID" value="KAK1886536.1"/>
    <property type="molecule type" value="Genomic_DNA"/>
</dbReference>
<comment type="caution">
    <text evidence="9">The sequence shown here is derived from an EMBL/GenBank/DDBJ whole genome shotgun (WGS) entry which is preliminary data.</text>
</comment>
<evidence type="ECO:0000256" key="2">
    <source>
        <dbReference type="ARBA" id="ARBA00022475"/>
    </source>
</evidence>
<name>A0AAD9F347_DISEL</name>
<dbReference type="GO" id="GO:0002376">
    <property type="term" value="P:immune system process"/>
    <property type="evidence" value="ECO:0007669"/>
    <property type="project" value="UniProtKB-KW"/>
</dbReference>
<keyword evidence="6" id="KW-1015">Disulfide bond</keyword>
<evidence type="ECO:0000256" key="3">
    <source>
        <dbReference type="ARBA" id="ARBA00022729"/>
    </source>
</evidence>
<dbReference type="InterPro" id="IPR003599">
    <property type="entry name" value="Ig_sub"/>
</dbReference>
<keyword evidence="4" id="KW-0391">Immunity</keyword>
<accession>A0AAD9F347</accession>
<dbReference type="Proteomes" id="UP001228049">
    <property type="component" value="Unassembled WGS sequence"/>
</dbReference>
<evidence type="ECO:0000256" key="5">
    <source>
        <dbReference type="ARBA" id="ARBA00023136"/>
    </source>
</evidence>
<dbReference type="InterPro" id="IPR036179">
    <property type="entry name" value="Ig-like_dom_sf"/>
</dbReference>
<evidence type="ECO:0000256" key="6">
    <source>
        <dbReference type="ARBA" id="ARBA00023157"/>
    </source>
</evidence>
<dbReference type="PROSITE" id="PS50835">
    <property type="entry name" value="IG_LIKE"/>
    <property type="match status" value="1"/>
</dbReference>
<dbReference type="InterPro" id="IPR013106">
    <property type="entry name" value="Ig_V-set"/>
</dbReference>
<keyword evidence="10" id="KW-1185">Reference proteome</keyword>
<dbReference type="Pfam" id="PF07686">
    <property type="entry name" value="V-set"/>
    <property type="match status" value="1"/>
</dbReference>
<evidence type="ECO:0000313" key="9">
    <source>
        <dbReference type="EMBL" id="KAK1886536.1"/>
    </source>
</evidence>
<dbReference type="AlphaFoldDB" id="A0AAD9F347"/>
<keyword evidence="7" id="KW-0325">Glycoprotein</keyword>
<comment type="subcellular location">
    <subcellularLocation>
        <location evidence="1">Cell membrane</location>
    </subcellularLocation>
</comment>
<dbReference type="InterPro" id="IPR007110">
    <property type="entry name" value="Ig-like_dom"/>
</dbReference>
<organism evidence="9 10">
    <name type="scientific">Dissostichus eleginoides</name>
    <name type="common">Patagonian toothfish</name>
    <name type="synonym">Dissostichus amissus</name>
    <dbReference type="NCBI Taxonomy" id="100907"/>
    <lineage>
        <taxon>Eukaryota</taxon>
        <taxon>Metazoa</taxon>
        <taxon>Chordata</taxon>
        <taxon>Craniata</taxon>
        <taxon>Vertebrata</taxon>
        <taxon>Euteleostomi</taxon>
        <taxon>Actinopterygii</taxon>
        <taxon>Neopterygii</taxon>
        <taxon>Teleostei</taxon>
        <taxon>Neoteleostei</taxon>
        <taxon>Acanthomorphata</taxon>
        <taxon>Eupercaria</taxon>
        <taxon>Perciformes</taxon>
        <taxon>Notothenioidei</taxon>
        <taxon>Nototheniidae</taxon>
        <taxon>Dissostichus</taxon>
    </lineage>
</organism>
<feature type="domain" description="Ig-like" evidence="8">
    <location>
        <begin position="15"/>
        <end position="134"/>
    </location>
</feature>